<evidence type="ECO:0000256" key="9">
    <source>
        <dbReference type="SAM" id="Phobius"/>
    </source>
</evidence>
<feature type="region of interest" description="Disordered" evidence="8">
    <location>
        <begin position="196"/>
        <end position="228"/>
    </location>
</feature>
<keyword evidence="13" id="KW-1185">Reference proteome</keyword>
<comment type="subcellular location">
    <subcellularLocation>
        <location evidence="1">Membrane</location>
        <topology evidence="1">Single-pass membrane protein</topology>
    </subcellularLocation>
</comment>
<feature type="transmembrane region" description="Helical" evidence="9">
    <location>
        <begin position="131"/>
        <end position="155"/>
    </location>
</feature>
<evidence type="ECO:0000256" key="5">
    <source>
        <dbReference type="ARBA" id="ARBA00023136"/>
    </source>
</evidence>
<evidence type="ECO:0000313" key="13">
    <source>
        <dbReference type="Proteomes" id="UP000823388"/>
    </source>
</evidence>
<comment type="caution">
    <text evidence="12">The sequence shown here is derived from an EMBL/GenBank/DDBJ whole genome shotgun (WGS) entry which is preliminary data.</text>
</comment>
<evidence type="ECO:0000256" key="7">
    <source>
        <dbReference type="RuleBase" id="RU361260"/>
    </source>
</evidence>
<feature type="domain" description="FH2" evidence="11">
    <location>
        <begin position="454"/>
        <end position="892"/>
    </location>
</feature>
<evidence type="ECO:0000313" key="12">
    <source>
        <dbReference type="EMBL" id="KAG2572606.1"/>
    </source>
</evidence>
<feature type="transmembrane region" description="Helical" evidence="9">
    <location>
        <begin position="577"/>
        <end position="596"/>
    </location>
</feature>
<feature type="compositionally biased region" description="Low complexity" evidence="8">
    <location>
        <begin position="302"/>
        <end position="315"/>
    </location>
</feature>
<evidence type="ECO:0000256" key="10">
    <source>
        <dbReference type="SAM" id="SignalP"/>
    </source>
</evidence>
<dbReference type="GO" id="GO:0045010">
    <property type="term" value="P:actin nucleation"/>
    <property type="evidence" value="ECO:0007669"/>
    <property type="project" value="InterPro"/>
</dbReference>
<dbReference type="SUPFAM" id="SSF101447">
    <property type="entry name" value="Formin homology 2 domain (FH2 domain)"/>
    <property type="match status" value="1"/>
</dbReference>
<reference evidence="12" key="1">
    <citation type="submission" date="2020-05" db="EMBL/GenBank/DDBJ databases">
        <title>WGS assembly of Panicum virgatum.</title>
        <authorList>
            <person name="Lovell J.T."/>
            <person name="Jenkins J."/>
            <person name="Shu S."/>
            <person name="Juenger T.E."/>
            <person name="Schmutz J."/>
        </authorList>
    </citation>
    <scope>NUCLEOTIDE SEQUENCE</scope>
    <source>
        <strain evidence="12">AP13</strain>
    </source>
</reference>
<dbReference type="InterPro" id="IPR027643">
    <property type="entry name" value="Formin-like_plant"/>
</dbReference>
<protein>
    <recommendedName>
        <fullName evidence="7">Formin-like protein</fullName>
    </recommendedName>
</protein>
<dbReference type="InterPro" id="IPR015425">
    <property type="entry name" value="FH2_Formin"/>
</dbReference>
<keyword evidence="2 9" id="KW-0812">Transmembrane</keyword>
<dbReference type="GO" id="GO:0016020">
    <property type="term" value="C:membrane"/>
    <property type="evidence" value="ECO:0007669"/>
    <property type="project" value="UniProtKB-SubCell"/>
</dbReference>
<sequence length="892" mass="94611">MPSPSRRLLLCLFLIACGAGLVFSITGSGGSRTKEAGNGEAKFRVLRGLDTLGLRQKQLHAAHGHGVSPAPAPARAGLPLLHKDARLPVPGKVAHGHKRGNNNATAPSRSPPRGEGGDGERGGKKKISMQLVVVAAAAALSGAALVLLAVLVVFLTCRRFQGKRGGADPNAGTNKVSFEPAPGMFYLDAIKPYLDDAGRGDGGGKAGPKDEEEPKREEEDGGGACSDDGADSVHSSCCFHSSHFSYSELTKADGASPSPSVRSKRRGSAPTTPADKSKLASPFSPLGPRTPRSEDRRRRARSPSSSASVLTSQSLNDHELQTTAQSVRSLKFQSGSAFHAKEAEVDTASSNAASSKPVRPPPPPPPPPVMVKQQQNVQTGCGDPAVPPPPPPPPPPLMAPRGRNVQSSCGGPAPAVPAPPPPPPALLVPQRHNGPALPPPPAPPGLLRQSAPVVGKNGAPLPKLKPLHWDKVRAAPNRRMVWDRIRSSSFELDEQMIESLFGYNGARCPARHEEAQNRSPSLGHHVLDPKRLQNMTILMKAVNATADQIYAALMHGECSNELPRPDASGQTRILDSYFFFLGTVFLVVLVGSGNGLSVQQLEALIKMAPTKEEVDKLEGYDGDVGSLVAAERLLKVVLTIPCAFARVEAMLYRETFADEVSHIRKSFEMLEDACRELMSSKLFLKLLEAVLKTGNRMNVGTARGGAMAFKLDTLLKLADVKGADGRTTLLHFVVQEMIRSQKPAAARAAPDIAAGLAAELTNVRRTATVDLDVLTTSVSGLSQGLSRIRAVVGADLAGDERGRCFVALMAPFVAQAGEVIRVLEDGECRVLAHVRDITEYYHGDVGRDEASPLRIFVIVRDFLAMLERACKEVRGASRGCCHGPNGAPGNTV</sequence>
<proteinExistence type="inferred from homology"/>
<dbReference type="Proteomes" id="UP000823388">
    <property type="component" value="Chromosome 7K"/>
</dbReference>
<comment type="similarity">
    <text evidence="6">Belongs to the formin-like family. Class-I subfamily.</text>
</comment>
<dbReference type="GO" id="GO:0051015">
    <property type="term" value="F:actin filament binding"/>
    <property type="evidence" value="ECO:0007669"/>
    <property type="project" value="InterPro"/>
</dbReference>
<evidence type="ECO:0000256" key="2">
    <source>
        <dbReference type="ARBA" id="ARBA00022692"/>
    </source>
</evidence>
<dbReference type="Pfam" id="PF02181">
    <property type="entry name" value="FH2"/>
    <property type="match status" value="1"/>
</dbReference>
<accession>A0A8T0QN13</accession>
<dbReference type="InterPro" id="IPR042201">
    <property type="entry name" value="FH2_Formin_sf"/>
</dbReference>
<evidence type="ECO:0000256" key="6">
    <source>
        <dbReference type="ARBA" id="ARBA00025793"/>
    </source>
</evidence>
<name>A0A8T0QN13_PANVG</name>
<dbReference type="PANTHER" id="PTHR23213:SF358">
    <property type="entry name" value="FORMIN-LIKE PROTEIN 2"/>
    <property type="match status" value="1"/>
</dbReference>
<evidence type="ECO:0000256" key="3">
    <source>
        <dbReference type="ARBA" id="ARBA00022729"/>
    </source>
</evidence>
<dbReference type="PROSITE" id="PS51444">
    <property type="entry name" value="FH2"/>
    <property type="match status" value="1"/>
</dbReference>
<keyword evidence="4 9" id="KW-1133">Transmembrane helix</keyword>
<feature type="chain" id="PRO_5035854218" description="Formin-like protein" evidence="10">
    <location>
        <begin position="25"/>
        <end position="892"/>
    </location>
</feature>
<feature type="compositionally biased region" description="Pro residues" evidence="8">
    <location>
        <begin position="385"/>
        <end position="398"/>
    </location>
</feature>
<feature type="compositionally biased region" description="Pro residues" evidence="8">
    <location>
        <begin position="414"/>
        <end position="426"/>
    </location>
</feature>
<keyword evidence="5 9" id="KW-0472">Membrane</keyword>
<feature type="compositionally biased region" description="Basic and acidic residues" evidence="8">
    <location>
        <begin position="207"/>
        <end position="218"/>
    </location>
</feature>
<evidence type="ECO:0000256" key="1">
    <source>
        <dbReference type="ARBA" id="ARBA00004167"/>
    </source>
</evidence>
<gene>
    <name evidence="12" type="ORF">PVAP13_7KG190410</name>
</gene>
<feature type="compositionally biased region" description="Pro residues" evidence="8">
    <location>
        <begin position="358"/>
        <end position="369"/>
    </location>
</feature>
<dbReference type="EMBL" id="CM029049">
    <property type="protein sequence ID" value="KAG2572606.1"/>
    <property type="molecule type" value="Genomic_DNA"/>
</dbReference>
<organism evidence="12 13">
    <name type="scientific">Panicum virgatum</name>
    <name type="common">Blackwell switchgrass</name>
    <dbReference type="NCBI Taxonomy" id="38727"/>
    <lineage>
        <taxon>Eukaryota</taxon>
        <taxon>Viridiplantae</taxon>
        <taxon>Streptophyta</taxon>
        <taxon>Embryophyta</taxon>
        <taxon>Tracheophyta</taxon>
        <taxon>Spermatophyta</taxon>
        <taxon>Magnoliopsida</taxon>
        <taxon>Liliopsida</taxon>
        <taxon>Poales</taxon>
        <taxon>Poaceae</taxon>
        <taxon>PACMAD clade</taxon>
        <taxon>Panicoideae</taxon>
        <taxon>Panicodae</taxon>
        <taxon>Paniceae</taxon>
        <taxon>Panicinae</taxon>
        <taxon>Panicum</taxon>
        <taxon>Panicum sect. Hiantes</taxon>
    </lineage>
</organism>
<feature type="region of interest" description="Disordered" evidence="8">
    <location>
        <begin position="249"/>
        <end position="322"/>
    </location>
</feature>
<dbReference type="AlphaFoldDB" id="A0A8T0QN13"/>
<dbReference type="SMART" id="SM00498">
    <property type="entry name" value="FH2"/>
    <property type="match status" value="1"/>
</dbReference>
<evidence type="ECO:0000256" key="8">
    <source>
        <dbReference type="SAM" id="MobiDB-lite"/>
    </source>
</evidence>
<feature type="region of interest" description="Disordered" evidence="8">
    <location>
        <begin position="90"/>
        <end position="123"/>
    </location>
</feature>
<keyword evidence="3 10" id="KW-0732">Signal</keyword>
<feature type="region of interest" description="Disordered" evidence="8">
    <location>
        <begin position="339"/>
        <end position="450"/>
    </location>
</feature>
<feature type="signal peptide" evidence="10">
    <location>
        <begin position="1"/>
        <end position="24"/>
    </location>
</feature>
<dbReference type="Gene3D" id="1.20.58.2220">
    <property type="entry name" value="Formin, FH2 domain"/>
    <property type="match status" value="1"/>
</dbReference>
<dbReference type="PANTHER" id="PTHR23213">
    <property type="entry name" value="FORMIN-RELATED"/>
    <property type="match status" value="1"/>
</dbReference>
<evidence type="ECO:0000259" key="11">
    <source>
        <dbReference type="PROSITE" id="PS51444"/>
    </source>
</evidence>
<evidence type="ECO:0000256" key="4">
    <source>
        <dbReference type="ARBA" id="ARBA00022989"/>
    </source>
</evidence>